<dbReference type="CDD" id="cd06186">
    <property type="entry name" value="NOX_Duox_like_FAD_NADP"/>
    <property type="match status" value="1"/>
</dbReference>
<evidence type="ECO:0000256" key="11">
    <source>
        <dbReference type="ARBA" id="ARBA00022857"/>
    </source>
</evidence>
<evidence type="ECO:0000256" key="12">
    <source>
        <dbReference type="ARBA" id="ARBA00022989"/>
    </source>
</evidence>
<dbReference type="GO" id="GO:0020037">
    <property type="term" value="F:heme binding"/>
    <property type="evidence" value="ECO:0007669"/>
    <property type="project" value="InterPro"/>
</dbReference>
<dbReference type="Gene3D" id="2.40.30.10">
    <property type="entry name" value="Translation factors"/>
    <property type="match status" value="1"/>
</dbReference>
<comment type="catalytic activity">
    <reaction evidence="17">
        <text>NADPH + O2 + H(+) = H2O2 + NADP(+)</text>
        <dbReference type="Rhea" id="RHEA:11260"/>
        <dbReference type="ChEBI" id="CHEBI:15378"/>
        <dbReference type="ChEBI" id="CHEBI:15379"/>
        <dbReference type="ChEBI" id="CHEBI:16240"/>
        <dbReference type="ChEBI" id="CHEBI:57783"/>
        <dbReference type="ChEBI" id="CHEBI:58349"/>
        <dbReference type="EC" id="1.6.3.1"/>
    </reaction>
</comment>
<dbReference type="InterPro" id="IPR017938">
    <property type="entry name" value="Riboflavin_synthase-like_b-brl"/>
</dbReference>
<dbReference type="PANTHER" id="PTHR11475:SF144">
    <property type="entry name" value="NAD(P)H OXIDASE (H2O2-FORMING)"/>
    <property type="match status" value="1"/>
</dbReference>
<keyword evidence="11" id="KW-0521">NADP</keyword>
<feature type="transmembrane region" description="Helical" evidence="19">
    <location>
        <begin position="684"/>
        <end position="710"/>
    </location>
</feature>
<dbReference type="SFLD" id="SFLDG01169">
    <property type="entry name" value="NADPH_oxidase_subgroup_(NOX)"/>
    <property type="match status" value="1"/>
</dbReference>
<evidence type="ECO:0000256" key="10">
    <source>
        <dbReference type="ARBA" id="ARBA00022837"/>
    </source>
</evidence>
<dbReference type="PROSITE" id="PS50222">
    <property type="entry name" value="EF_HAND_2"/>
    <property type="match status" value="2"/>
</dbReference>
<dbReference type="PROSITE" id="PS51384">
    <property type="entry name" value="FAD_FR"/>
    <property type="match status" value="1"/>
</dbReference>
<dbReference type="GO" id="GO:0009653">
    <property type="term" value="P:anatomical structure morphogenesis"/>
    <property type="evidence" value="ECO:0007669"/>
    <property type="project" value="UniProtKB-ARBA"/>
</dbReference>
<dbReference type="SUPFAM" id="SSF47473">
    <property type="entry name" value="EF-hand"/>
    <property type="match status" value="1"/>
</dbReference>
<evidence type="ECO:0000256" key="18">
    <source>
        <dbReference type="PIRSR" id="PIRSR619791-2"/>
    </source>
</evidence>
<dbReference type="EMBL" id="IACT01007209">
    <property type="protein sequence ID" value="LAC26328.1"/>
    <property type="molecule type" value="mRNA"/>
</dbReference>
<comment type="catalytic activity">
    <reaction evidence="16">
        <text>NADH + O2 + H(+) = H2O2 + NAD(+)</text>
        <dbReference type="Rhea" id="RHEA:11264"/>
        <dbReference type="ChEBI" id="CHEBI:15378"/>
        <dbReference type="ChEBI" id="CHEBI:15379"/>
        <dbReference type="ChEBI" id="CHEBI:16240"/>
        <dbReference type="ChEBI" id="CHEBI:57540"/>
        <dbReference type="ChEBI" id="CHEBI:57945"/>
        <dbReference type="EC" id="1.6.3.1"/>
    </reaction>
</comment>
<evidence type="ECO:0000256" key="20">
    <source>
        <dbReference type="SAM" id="SignalP"/>
    </source>
</evidence>
<dbReference type="CDD" id="cd00051">
    <property type="entry name" value="EFh"/>
    <property type="match status" value="1"/>
</dbReference>
<feature type="chain" id="PRO_5025459828" description="NAD(P)H oxidase (H2O2-forming)" evidence="20">
    <location>
        <begin position="31"/>
        <end position="1594"/>
    </location>
</feature>
<dbReference type="GO" id="GO:0006979">
    <property type="term" value="P:response to oxidative stress"/>
    <property type="evidence" value="ECO:0007669"/>
    <property type="project" value="InterPro"/>
</dbReference>
<dbReference type="SUPFAM" id="SSF48113">
    <property type="entry name" value="Heme-dependent peroxidases"/>
    <property type="match status" value="1"/>
</dbReference>
<feature type="transmembrane region" description="Helical" evidence="19">
    <location>
        <begin position="1171"/>
        <end position="1192"/>
    </location>
</feature>
<feature type="transmembrane region" description="Helical" evidence="19">
    <location>
        <begin position="1127"/>
        <end position="1151"/>
    </location>
</feature>
<dbReference type="InterPro" id="IPR013112">
    <property type="entry name" value="FAD-bd_8"/>
</dbReference>
<feature type="binding site" description="axial binding residue" evidence="18">
    <location>
        <position position="393"/>
    </location>
    <ligand>
        <name>heme b</name>
        <dbReference type="ChEBI" id="CHEBI:60344"/>
    </ligand>
    <ligandPart>
        <name>Fe</name>
        <dbReference type="ChEBI" id="CHEBI:18248"/>
    </ligandPart>
</feature>
<keyword evidence="7 18" id="KW-0479">Metal-binding</keyword>
<keyword evidence="20" id="KW-0732">Signal</keyword>
<dbReference type="InterPro" id="IPR010255">
    <property type="entry name" value="Haem_peroxidase_sf"/>
</dbReference>
<keyword evidence="18" id="KW-0408">Iron</keyword>
<dbReference type="PROSITE" id="PS50292">
    <property type="entry name" value="PEROXIDASE_3"/>
    <property type="match status" value="1"/>
</dbReference>
<keyword evidence="13" id="KW-0560">Oxidoreductase</keyword>
<keyword evidence="18" id="KW-0349">Heme</keyword>
<evidence type="ECO:0000256" key="2">
    <source>
        <dbReference type="ARBA" id="ARBA00005644"/>
    </source>
</evidence>
<dbReference type="Pfam" id="PF08022">
    <property type="entry name" value="FAD_binding_8"/>
    <property type="match status" value="1"/>
</dbReference>
<dbReference type="InterPro" id="IPR011992">
    <property type="entry name" value="EF-hand-dom_pair"/>
</dbReference>
<dbReference type="EC" id="1.6.3.1" evidence="3"/>
<keyword evidence="6 19" id="KW-0812">Transmembrane</keyword>
<keyword evidence="15" id="KW-0376">Hydrogen peroxide</keyword>
<dbReference type="SMART" id="SM00054">
    <property type="entry name" value="EFh"/>
    <property type="match status" value="2"/>
</dbReference>
<dbReference type="FunFam" id="2.40.30.10:FF:000059">
    <property type="entry name" value="dual oxidase isoform X1"/>
    <property type="match status" value="1"/>
</dbReference>
<evidence type="ECO:0000256" key="3">
    <source>
        <dbReference type="ARBA" id="ARBA00012698"/>
    </source>
</evidence>
<evidence type="ECO:0000256" key="8">
    <source>
        <dbReference type="ARBA" id="ARBA00022737"/>
    </source>
</evidence>
<dbReference type="InterPro" id="IPR037120">
    <property type="entry name" value="Haem_peroxidase_sf_animal"/>
</dbReference>
<feature type="domain" description="EF-hand" evidence="21">
    <location>
        <begin position="938"/>
        <end position="973"/>
    </location>
</feature>
<accession>A0A6A7G5H1</accession>
<dbReference type="Gene3D" id="1.10.238.10">
    <property type="entry name" value="EF-hand"/>
    <property type="match status" value="1"/>
</dbReference>
<dbReference type="InterPro" id="IPR019791">
    <property type="entry name" value="Haem_peroxidase_animal"/>
</dbReference>
<evidence type="ECO:0000256" key="13">
    <source>
        <dbReference type="ARBA" id="ARBA00023002"/>
    </source>
</evidence>
<evidence type="ECO:0000256" key="19">
    <source>
        <dbReference type="SAM" id="Phobius"/>
    </source>
</evidence>
<evidence type="ECO:0000313" key="23">
    <source>
        <dbReference type="EMBL" id="LAC26328.1"/>
    </source>
</evidence>
<dbReference type="InterPro" id="IPR039261">
    <property type="entry name" value="FNR_nucleotide-bd"/>
</dbReference>
<dbReference type="PROSITE" id="PS00018">
    <property type="entry name" value="EF_HAND_1"/>
    <property type="match status" value="1"/>
</dbReference>
<reference evidence="23" key="1">
    <citation type="submission" date="2017-11" db="EMBL/GenBank/DDBJ databases">
        <title>The sensing device of the deep-sea amphipod.</title>
        <authorList>
            <person name="Kobayashi H."/>
            <person name="Nagahama T."/>
            <person name="Arai W."/>
            <person name="Sasagawa Y."/>
            <person name="Umeda M."/>
            <person name="Hayashi T."/>
            <person name="Nikaido I."/>
            <person name="Watanabe H."/>
            <person name="Oguri K."/>
            <person name="Kitazato H."/>
            <person name="Fujioka K."/>
            <person name="Kido Y."/>
            <person name="Takami H."/>
        </authorList>
    </citation>
    <scope>NUCLEOTIDE SEQUENCE</scope>
    <source>
        <tissue evidence="23">Whole body</tissue>
    </source>
</reference>
<dbReference type="SUPFAM" id="SSF52343">
    <property type="entry name" value="Ferredoxin reductase-like, C-terminal NADP-linked domain"/>
    <property type="match status" value="1"/>
</dbReference>
<dbReference type="GO" id="GO:0004601">
    <property type="term" value="F:peroxidase activity"/>
    <property type="evidence" value="ECO:0007669"/>
    <property type="project" value="UniProtKB-KW"/>
</dbReference>
<dbReference type="InterPro" id="IPR017927">
    <property type="entry name" value="FAD-bd_FR_type"/>
</dbReference>
<evidence type="ECO:0000256" key="15">
    <source>
        <dbReference type="ARBA" id="ARBA00023324"/>
    </source>
</evidence>
<keyword evidence="10" id="KW-0106">Calcium</keyword>
<dbReference type="GO" id="GO:0016174">
    <property type="term" value="F:NAD(P)H oxidase H2O2-forming activity"/>
    <property type="evidence" value="ECO:0007669"/>
    <property type="project" value="UniProtKB-EC"/>
</dbReference>
<evidence type="ECO:0000259" key="21">
    <source>
        <dbReference type="PROSITE" id="PS50222"/>
    </source>
</evidence>
<feature type="domain" description="EF-hand" evidence="21">
    <location>
        <begin position="902"/>
        <end position="937"/>
    </location>
</feature>
<organism evidence="23">
    <name type="scientific">Hirondellea gigas</name>
    <dbReference type="NCBI Taxonomy" id="1518452"/>
    <lineage>
        <taxon>Eukaryota</taxon>
        <taxon>Metazoa</taxon>
        <taxon>Ecdysozoa</taxon>
        <taxon>Arthropoda</taxon>
        <taxon>Crustacea</taxon>
        <taxon>Multicrustacea</taxon>
        <taxon>Malacostraca</taxon>
        <taxon>Eumalacostraca</taxon>
        <taxon>Peracarida</taxon>
        <taxon>Amphipoda</taxon>
        <taxon>Amphilochidea</taxon>
        <taxon>Lysianassida</taxon>
        <taxon>Lysianassidira</taxon>
        <taxon>Lysianassoidea</taxon>
        <taxon>Lysianassidae</taxon>
        <taxon>Hirondellea</taxon>
    </lineage>
</organism>
<feature type="domain" description="FAD-binding FR-type" evidence="22">
    <location>
        <begin position="1309"/>
        <end position="1417"/>
    </location>
</feature>
<evidence type="ECO:0000256" key="14">
    <source>
        <dbReference type="ARBA" id="ARBA00023136"/>
    </source>
</evidence>
<keyword evidence="12 19" id="KW-1133">Transmembrane helix</keyword>
<dbReference type="Pfam" id="PF08030">
    <property type="entry name" value="NAD_binding_6"/>
    <property type="match status" value="1"/>
</dbReference>
<dbReference type="Pfam" id="PF03098">
    <property type="entry name" value="An_peroxidase"/>
    <property type="match status" value="1"/>
</dbReference>
<dbReference type="GO" id="GO:0042742">
    <property type="term" value="P:defense response to bacterium"/>
    <property type="evidence" value="ECO:0007669"/>
    <property type="project" value="UniProtKB-ARBA"/>
</dbReference>
<evidence type="ECO:0000256" key="6">
    <source>
        <dbReference type="ARBA" id="ARBA00022692"/>
    </source>
</evidence>
<protein>
    <recommendedName>
        <fullName evidence="3">NAD(P)H oxidase (H2O2-forming)</fullName>
        <ecNumber evidence="3">1.6.3.1</ecNumber>
    </recommendedName>
</protein>
<feature type="transmembrane region" description="Helical" evidence="19">
    <location>
        <begin position="1086"/>
        <end position="1107"/>
    </location>
</feature>
<keyword evidence="4" id="KW-0575">Peroxidase</keyword>
<dbReference type="Gene3D" id="1.10.640.10">
    <property type="entry name" value="Haem peroxidase domain superfamily, animal type"/>
    <property type="match status" value="1"/>
</dbReference>
<comment type="similarity">
    <text evidence="2">In the N-terminal section; belongs to the peroxidase family.</text>
</comment>
<comment type="subcellular location">
    <subcellularLocation>
        <location evidence="1">Membrane</location>
        <topology evidence="1">Multi-pass membrane protein</topology>
    </subcellularLocation>
</comment>
<dbReference type="InterPro" id="IPR013121">
    <property type="entry name" value="Fe_red_NAD-bd_6"/>
</dbReference>
<dbReference type="GO" id="GO:0016175">
    <property type="term" value="F:superoxide-generating NAD(P)H oxidase activity"/>
    <property type="evidence" value="ECO:0007669"/>
    <property type="project" value="UniProtKB-ARBA"/>
</dbReference>
<evidence type="ECO:0000256" key="5">
    <source>
        <dbReference type="ARBA" id="ARBA00022630"/>
    </source>
</evidence>
<proteinExistence type="evidence at transcript level"/>
<dbReference type="Gene3D" id="3.40.50.80">
    <property type="entry name" value="Nucleotide-binding domain of ferredoxin-NADP reductase (FNR) module"/>
    <property type="match status" value="1"/>
</dbReference>
<sequence>MTRSASIIPAAARAASVVFLLLAASTPSTGQIPTNMRRIPPQQWQGNSDAYVHYLFTGCLTSSGPVCEPPQSAGHSEYASYDGFYNNLAYPEQGAVDTPLLRLLPTAYRDGVYQPTKRSTNPFTVSEATMKGKSGMVSKAGKTAFLVFFGQQVVEELLDAQRPGCPPEYFNIPIPEDHEFRTADPYPKEMPFLRTRYSMNTGFAPSNPRQQLNEITPYLDGGLVYGVAKGWADVLRAFTNGTLAPHGQLAWHDELGKDFPAANSQRLPMANPPPPTKHAQYVKQHATDPVDRFFKLGNPRGNENPFLLTFGVLLFRWHNKLAMQLHELHPTWSEERLFNEARKWVIATHQSIVMYDWLPKWLRQSPAPYEGYKVTVNPQISHVFQSAAMRFGHTLVTSGVYLRDKASEGCGTRNYTLHPQNHHSAGVRTCNSYWRSPELFKDDPDNIERFLMGLSSQSTEREDNIIVEDLRGRVFGPLEFSRRDLMAINIQRGRDHGLPDYNTARKYFGLRKLSSLEPEHYKNVTGSSMPPPVLARFNSVYRYPNETDIWVGGLMETTLGPGQLFTKIIKDQFERIRDGDRFWFENENNDLFETEERQRIRNTKIIDLILSVTSLTLDDIQEDPFTAVNANNDLPMCRSQLTTLTQCTLVTGTKIQCHYLPPLNSTNLEPCTKLDTFDFFTGSVLGYILTFFSVFSCAVGLLVAMILLSWSRENKRARRKRNTINVSENGIIAKERVSRIESRFVVVNFLTEKRRIDVRVASGNLVRTIDLMNLTTIRVKHLTSYRHVVLQTENHYDLYLMFSNDVEGHKLMAVLQKFCTDCSLELGCVLTSWFNIDRGITTYKKRAAELAEFSRLVINKSFENSSGNAASLQEMTKLSKNSRLAMMQITQSELAAELGTSADTLFMQQLFRLMDKDQNGFILLKEFWDVMVMFSKGSPKDKAQLIFNIYDVSQNGLLSENDLTAVIESMLGTEGKGHDIDMVISSIMEFLNLKRGDVIDFDTFYQLFKDDESVLVNLNLESGGRSTTKNHRFSLYEIRQEEKPETTKPDNDRIDTLIDEESKEVEDNAGNRWKGLMRSIYNHRVYVCWIVLYTLVMFAIFAERAYYYSVEREHGGLRRIAGYGVTVTRGAASAMMFTYSSLLVTMCRNLINQIRLTSMHGYFPVDYMVSLHRYIASWALLWTAIHVIFHAVNFYHIATQTPPDLTCLFRDFFRATHVLPKFQYWCWGTITGFTGILLTLQCAVIYVFAIFARRYYFKLFWITHNSYPFFYLLTILHGSGNLVQEPFFYYFFLGPAMLFTIDKLISTSSNTIKIDVLESHHLPSNVTLLKIRRPPNFSYQAGQWIRIASLAISEQEYHPFTLSSAPHEEHLTVHIRAVGPWTIRLRKEYVDKAAAKETNINYPHIYIDGPFGEGHQTWQDYEIAILIGGGIGVTPFASILKHISHSISLPTFSMKTKKVLFLWVTNSQHQFEWLTEILHDVEKRDTRNIIKNHIFITQFKNKFDMRTIFLYLAERHFQRMSGASLFTGLKAITHFSRPPFEKIFINVKKHYTFASDVGVFTCGNPSLSSAVEEAVRAVNQNDDNVILKHYFDNF</sequence>
<dbReference type="GO" id="GO:0005509">
    <property type="term" value="F:calcium ion binding"/>
    <property type="evidence" value="ECO:0007669"/>
    <property type="project" value="InterPro"/>
</dbReference>
<evidence type="ECO:0000256" key="4">
    <source>
        <dbReference type="ARBA" id="ARBA00022559"/>
    </source>
</evidence>
<keyword evidence="8" id="KW-0677">Repeat</keyword>
<name>A0A6A7G5H1_9CRUS</name>
<dbReference type="GO" id="GO:0042744">
    <property type="term" value="P:hydrogen peroxide catabolic process"/>
    <property type="evidence" value="ECO:0007669"/>
    <property type="project" value="UniProtKB-KW"/>
</dbReference>
<keyword evidence="9" id="KW-0274">FAD</keyword>
<keyword evidence="5" id="KW-0285">Flavoprotein</keyword>
<dbReference type="PRINTS" id="PR00457">
    <property type="entry name" value="ANPEROXIDASE"/>
</dbReference>
<keyword evidence="14 19" id="KW-0472">Membrane</keyword>
<evidence type="ECO:0000259" key="22">
    <source>
        <dbReference type="PROSITE" id="PS51384"/>
    </source>
</evidence>
<feature type="signal peptide" evidence="20">
    <location>
        <begin position="1"/>
        <end position="30"/>
    </location>
</feature>
<dbReference type="GO" id="GO:0016020">
    <property type="term" value="C:membrane"/>
    <property type="evidence" value="ECO:0007669"/>
    <property type="project" value="UniProtKB-SubCell"/>
</dbReference>
<evidence type="ECO:0000256" key="9">
    <source>
        <dbReference type="ARBA" id="ARBA00022827"/>
    </source>
</evidence>
<feature type="transmembrane region" description="Helical" evidence="19">
    <location>
        <begin position="1222"/>
        <end position="1248"/>
    </location>
</feature>
<dbReference type="InterPro" id="IPR002048">
    <property type="entry name" value="EF_hand_dom"/>
</dbReference>
<dbReference type="SUPFAM" id="SSF63380">
    <property type="entry name" value="Riboflavin synthase domain-like"/>
    <property type="match status" value="1"/>
</dbReference>
<evidence type="ECO:0000256" key="16">
    <source>
        <dbReference type="ARBA" id="ARBA00047455"/>
    </source>
</evidence>
<evidence type="ECO:0000256" key="7">
    <source>
        <dbReference type="ARBA" id="ARBA00022723"/>
    </source>
</evidence>
<evidence type="ECO:0000256" key="17">
    <source>
        <dbReference type="ARBA" id="ARBA00048762"/>
    </source>
</evidence>
<evidence type="ECO:0000256" key="1">
    <source>
        <dbReference type="ARBA" id="ARBA00004141"/>
    </source>
</evidence>
<dbReference type="InterPro" id="IPR018247">
    <property type="entry name" value="EF_Hand_1_Ca_BS"/>
</dbReference>
<dbReference type="PANTHER" id="PTHR11475">
    <property type="entry name" value="OXIDASE/PEROXIDASE"/>
    <property type="match status" value="1"/>
</dbReference>